<dbReference type="Pfam" id="PF01832">
    <property type="entry name" value="Glucosaminidase"/>
    <property type="match status" value="1"/>
</dbReference>
<keyword evidence="2" id="KW-0378">Hydrolase</keyword>
<dbReference type="AlphaFoldDB" id="E4KPN9"/>
<keyword evidence="7" id="KW-1185">Reference proteome</keyword>
<protein>
    <submittedName>
        <fullName evidence="6">Mannosyl-glycoprotein endo-beta-N-acetylglucosaminidase</fullName>
    </submittedName>
</protein>
<sequence length="229" mass="26157">MGTKKKTKTKPKKSKKNKQTTPFIKKWRRFKSKLLQKIGSMTIFVVVFLLLIMGLLYKMLNFSGQNDGAQLQAQQEAFISQLVPTAQKLQRQYGILASVSLAQASLESNYGMSQLASDYYNLYGVKTEADDEAGIDLETQEFQDGSWLTITDRFKVYDSWEQSMTEHAHLIYYGTSWDPAFYQAVLEGETYQAQAKGLQLAGYATDPDYANKLIEMIESWDLSQYDQPE</sequence>
<keyword evidence="4" id="KW-0812">Transmembrane</keyword>
<gene>
    <name evidence="6" type="ORF">HMPREF9257_1527</name>
</gene>
<feature type="region of interest" description="Disordered" evidence="3">
    <location>
        <begin position="1"/>
        <end position="20"/>
    </location>
</feature>
<evidence type="ECO:0000259" key="5">
    <source>
        <dbReference type="SMART" id="SM00047"/>
    </source>
</evidence>
<keyword evidence="4" id="KW-1133">Transmembrane helix</keyword>
<evidence type="ECO:0000256" key="2">
    <source>
        <dbReference type="ARBA" id="ARBA00022801"/>
    </source>
</evidence>
<dbReference type="EMBL" id="AENN01000015">
    <property type="protein sequence ID" value="EFR31241.1"/>
    <property type="molecule type" value="Genomic_DNA"/>
</dbReference>
<dbReference type="STRING" id="908337.HMPREF9257_1527"/>
<evidence type="ECO:0000256" key="1">
    <source>
        <dbReference type="ARBA" id="ARBA00010266"/>
    </source>
</evidence>
<dbReference type="OrthoDB" id="977752at2"/>
<dbReference type="Gene3D" id="1.10.530.10">
    <property type="match status" value="1"/>
</dbReference>
<name>E4KPN9_9LACT</name>
<evidence type="ECO:0000313" key="7">
    <source>
        <dbReference type="Proteomes" id="UP000005990"/>
    </source>
</evidence>
<dbReference type="InterPro" id="IPR002901">
    <property type="entry name" value="MGlyc_endo_b_GlcNAc-like_dom"/>
</dbReference>
<comment type="caution">
    <text evidence="6">The sequence shown here is derived from an EMBL/GenBank/DDBJ whole genome shotgun (WGS) entry which is preliminary data.</text>
</comment>
<dbReference type="InterPro" id="IPR051056">
    <property type="entry name" value="Glycosyl_Hydrolase_73"/>
</dbReference>
<organism evidence="6 7">
    <name type="scientific">Eremococcus coleocola ACS-139-V-Col8</name>
    <dbReference type="NCBI Taxonomy" id="908337"/>
    <lineage>
        <taxon>Bacteria</taxon>
        <taxon>Bacillati</taxon>
        <taxon>Bacillota</taxon>
        <taxon>Bacilli</taxon>
        <taxon>Lactobacillales</taxon>
        <taxon>Aerococcaceae</taxon>
        <taxon>Eremococcus</taxon>
    </lineage>
</organism>
<dbReference type="PANTHER" id="PTHR33308">
    <property type="entry name" value="PEPTIDOGLYCAN HYDROLASE FLGJ"/>
    <property type="match status" value="1"/>
</dbReference>
<dbReference type="PRINTS" id="PR01002">
    <property type="entry name" value="FLGFLGJ"/>
</dbReference>
<keyword evidence="4" id="KW-0472">Membrane</keyword>
<proteinExistence type="inferred from homology"/>
<comment type="similarity">
    <text evidence="1">Belongs to the glycosyl hydrolase 73 family.</text>
</comment>
<feature type="domain" description="Mannosyl-glycoprotein endo-beta-N-acetylglucosamidase-like" evidence="5">
    <location>
        <begin position="70"/>
        <end position="226"/>
    </location>
</feature>
<dbReference type="PANTHER" id="PTHR33308:SF9">
    <property type="entry name" value="PEPTIDOGLYCAN HYDROLASE FLGJ"/>
    <property type="match status" value="1"/>
</dbReference>
<dbReference type="SMART" id="SM00047">
    <property type="entry name" value="LYZ2"/>
    <property type="match status" value="1"/>
</dbReference>
<evidence type="ECO:0000313" key="6">
    <source>
        <dbReference type="EMBL" id="EFR31241.1"/>
    </source>
</evidence>
<evidence type="ECO:0000256" key="4">
    <source>
        <dbReference type="SAM" id="Phobius"/>
    </source>
</evidence>
<dbReference type="RefSeq" id="WP_006418444.1">
    <property type="nucleotide sequence ID" value="NZ_AENN01000015.1"/>
</dbReference>
<accession>E4KPN9</accession>
<feature type="compositionally biased region" description="Basic residues" evidence="3">
    <location>
        <begin position="1"/>
        <end position="18"/>
    </location>
</feature>
<dbReference type="Proteomes" id="UP000005990">
    <property type="component" value="Unassembled WGS sequence"/>
</dbReference>
<dbReference type="Gene3D" id="4.10.80.30">
    <property type="entry name" value="DNA polymerase, domain 6"/>
    <property type="match status" value="1"/>
</dbReference>
<reference evidence="6 7" key="1">
    <citation type="submission" date="2010-10" db="EMBL/GenBank/DDBJ databases">
        <authorList>
            <person name="Durkin A.S."/>
            <person name="Madupu R."/>
            <person name="Torralba M."/>
            <person name="Gillis M."/>
            <person name="Methe B."/>
            <person name="Sutton G."/>
            <person name="Nelson K.E."/>
        </authorList>
    </citation>
    <scope>NUCLEOTIDE SEQUENCE [LARGE SCALE GENOMIC DNA]</scope>
    <source>
        <strain evidence="6 7">ACS-139-V-Col8</strain>
    </source>
</reference>
<dbReference type="GO" id="GO:0004040">
    <property type="term" value="F:amidase activity"/>
    <property type="evidence" value="ECO:0007669"/>
    <property type="project" value="InterPro"/>
</dbReference>
<dbReference type="eggNOG" id="COG1705">
    <property type="taxonomic scope" value="Bacteria"/>
</dbReference>
<evidence type="ECO:0000256" key="3">
    <source>
        <dbReference type="SAM" id="MobiDB-lite"/>
    </source>
</evidence>
<feature type="transmembrane region" description="Helical" evidence="4">
    <location>
        <begin position="34"/>
        <end position="57"/>
    </location>
</feature>